<keyword evidence="4" id="KW-0444">Lipid biosynthesis</keyword>
<reference evidence="22" key="1">
    <citation type="journal article" date="2018" name="Nat. Microbiol.">
        <title>Leveraging single-cell genomics to expand the fungal tree of life.</title>
        <authorList>
            <person name="Ahrendt S.R."/>
            <person name="Quandt C.A."/>
            <person name="Ciobanu D."/>
            <person name="Clum A."/>
            <person name="Salamov A."/>
            <person name="Andreopoulos B."/>
            <person name="Cheng J.F."/>
            <person name="Woyke T."/>
            <person name="Pelin A."/>
            <person name="Henrissat B."/>
            <person name="Reynolds N.K."/>
            <person name="Benny G.L."/>
            <person name="Smith M.E."/>
            <person name="James T.Y."/>
            <person name="Grigoriev I.V."/>
        </authorList>
    </citation>
    <scope>NUCLEOTIDE SEQUENCE [LARGE SCALE GENOMIC DNA]</scope>
</reference>
<dbReference type="OrthoDB" id="5326588at2759"/>
<evidence type="ECO:0000256" key="1">
    <source>
        <dbReference type="ARBA" id="ARBA00004141"/>
    </source>
</evidence>
<name>A0A4P9WGK3_9FUNG</name>
<dbReference type="GO" id="GO:0050613">
    <property type="term" value="F:Delta14-sterol reductase activity"/>
    <property type="evidence" value="ECO:0007669"/>
    <property type="project" value="UniProtKB-EC"/>
</dbReference>
<evidence type="ECO:0000256" key="15">
    <source>
        <dbReference type="ARBA" id="ARBA00052254"/>
    </source>
</evidence>
<proteinExistence type="inferred from homology"/>
<comment type="pathway">
    <text evidence="16">Steroid biosynthesis; zymosterol biosynthesis; zymosterol from lanosterol: step 2/6.</text>
</comment>
<comment type="similarity">
    <text evidence="2">Belongs to the ERG4/ERG24 family.</text>
</comment>
<keyword evidence="22" id="KW-1185">Reference proteome</keyword>
<dbReference type="InterPro" id="IPR018083">
    <property type="entry name" value="Sterol_reductase_CS"/>
</dbReference>
<dbReference type="InterPro" id="IPR001171">
    <property type="entry name" value="ERG24_DHCR-like"/>
</dbReference>
<keyword evidence="5 20" id="KW-0812">Transmembrane</keyword>
<keyword evidence="14" id="KW-0753">Steroid metabolism</keyword>
<evidence type="ECO:0000256" key="14">
    <source>
        <dbReference type="ARBA" id="ARBA00023221"/>
    </source>
</evidence>
<sequence>MAATLRARAAAKPADIPTNAASTTAKNPLIHNPTTKDFEFLGPHGTIFTVLGLPFATLLLNILCTSDGFPSPSLYASPQTYLQTLYETTKFWDPTAMLAVLGWLAFQSVLYVALPGPMAPGAELRTGGRLYYRINAFRSLVVSLAVGVAAMWVLGPAPAVWVAANLVPLATAATIYATVQSVALYVASFRDAGRVLLAEGGNSGYPVYDFWMGRELNPRVWGGFDLKYFCELRPGLIGWVVIDVCLAVAQWQALGGRITNSMALVLVFQAYYVVDALWNEPAILTTMDITTDGFGFMLTFGDLAWVPFTYSLQSVYLTHYPVDLAPSAVAAIVAIKLLGLFIFRSANSQKNAFRTNPESAGVKGLQYIPTKTGSRLLVSGWWGIARHINYFGDWLMGLAWCLPCGFAHPLPYFYAIYFGILLVHRAARDDHKCKAKYGADWAEYCRRVPSKFIPYIW</sequence>
<dbReference type="FunFam" id="1.20.120.1630:FF:000009">
    <property type="entry name" value="C-14 sterol reductase"/>
    <property type="match status" value="1"/>
</dbReference>
<evidence type="ECO:0000256" key="7">
    <source>
        <dbReference type="ARBA" id="ARBA00022955"/>
    </source>
</evidence>
<keyword evidence="8 20" id="KW-1133">Transmembrane helix</keyword>
<keyword evidence="10" id="KW-0756">Sterol biosynthesis</keyword>
<evidence type="ECO:0000313" key="21">
    <source>
        <dbReference type="EMBL" id="RKO91949.1"/>
    </source>
</evidence>
<dbReference type="GO" id="GO:0005789">
    <property type="term" value="C:endoplasmic reticulum membrane"/>
    <property type="evidence" value="ECO:0007669"/>
    <property type="project" value="TreeGrafter"/>
</dbReference>
<feature type="transmembrane region" description="Helical" evidence="20">
    <location>
        <begin position="45"/>
        <end position="63"/>
    </location>
</feature>
<evidence type="ECO:0000256" key="3">
    <source>
        <dbReference type="ARBA" id="ARBA00012413"/>
    </source>
</evidence>
<evidence type="ECO:0000256" key="10">
    <source>
        <dbReference type="ARBA" id="ARBA00023011"/>
    </source>
</evidence>
<evidence type="ECO:0000256" key="4">
    <source>
        <dbReference type="ARBA" id="ARBA00022516"/>
    </source>
</evidence>
<evidence type="ECO:0000256" key="12">
    <source>
        <dbReference type="ARBA" id="ARBA00023136"/>
    </source>
</evidence>
<keyword evidence="9" id="KW-0560">Oxidoreductase</keyword>
<evidence type="ECO:0000256" key="13">
    <source>
        <dbReference type="ARBA" id="ARBA00023166"/>
    </source>
</evidence>
<dbReference type="Proteomes" id="UP000269721">
    <property type="component" value="Unassembled WGS sequence"/>
</dbReference>
<dbReference type="EMBL" id="KZ994831">
    <property type="protein sequence ID" value="RKO91949.1"/>
    <property type="molecule type" value="Genomic_DNA"/>
</dbReference>
<dbReference type="EC" id="1.3.1.70" evidence="3"/>
<comment type="catalytic activity">
    <reaction evidence="15">
        <text>4,4-dimethyl-5alpha-cholesta-8,24-dien-3beta-ol + NADP(+) = 4,4-dimethyl-5alpha-cholesta-8,14,24-trien-3beta-ol + NADPH + H(+)</text>
        <dbReference type="Rhea" id="RHEA:18561"/>
        <dbReference type="ChEBI" id="CHEBI:15378"/>
        <dbReference type="ChEBI" id="CHEBI:17813"/>
        <dbReference type="ChEBI" id="CHEBI:18364"/>
        <dbReference type="ChEBI" id="CHEBI:57783"/>
        <dbReference type="ChEBI" id="CHEBI:58349"/>
        <dbReference type="EC" id="1.3.1.70"/>
    </reaction>
    <physiologicalReaction direction="right-to-left" evidence="15">
        <dbReference type="Rhea" id="RHEA:18563"/>
    </physiologicalReaction>
</comment>
<feature type="transmembrane region" description="Helical" evidence="20">
    <location>
        <begin position="324"/>
        <end position="343"/>
    </location>
</feature>
<evidence type="ECO:0000256" key="11">
    <source>
        <dbReference type="ARBA" id="ARBA00023098"/>
    </source>
</evidence>
<keyword evidence="7" id="KW-0752">Steroid biosynthesis</keyword>
<dbReference type="PANTHER" id="PTHR21257">
    <property type="entry name" value="DELTA(14)-STEROL REDUCTASE"/>
    <property type="match status" value="1"/>
</dbReference>
<evidence type="ECO:0000256" key="8">
    <source>
        <dbReference type="ARBA" id="ARBA00022989"/>
    </source>
</evidence>
<evidence type="ECO:0000256" key="9">
    <source>
        <dbReference type="ARBA" id="ARBA00023002"/>
    </source>
</evidence>
<dbReference type="Gene3D" id="1.20.120.1630">
    <property type="match status" value="1"/>
</dbReference>
<dbReference type="PROSITE" id="PS01018">
    <property type="entry name" value="STEROL_REDUCT_2"/>
    <property type="match status" value="1"/>
</dbReference>
<feature type="transmembrane region" description="Helical" evidence="20">
    <location>
        <begin position="166"/>
        <end position="187"/>
    </location>
</feature>
<organism evidence="21 22">
    <name type="scientific">Blyttiomyces helicus</name>
    <dbReference type="NCBI Taxonomy" id="388810"/>
    <lineage>
        <taxon>Eukaryota</taxon>
        <taxon>Fungi</taxon>
        <taxon>Fungi incertae sedis</taxon>
        <taxon>Chytridiomycota</taxon>
        <taxon>Chytridiomycota incertae sedis</taxon>
        <taxon>Chytridiomycetes</taxon>
        <taxon>Chytridiomycetes incertae sedis</taxon>
        <taxon>Blyttiomyces</taxon>
    </lineage>
</organism>
<feature type="transmembrane region" description="Helical" evidence="20">
    <location>
        <begin position="135"/>
        <end position="154"/>
    </location>
</feature>
<keyword evidence="12 20" id="KW-0472">Membrane</keyword>
<evidence type="ECO:0000256" key="6">
    <source>
        <dbReference type="ARBA" id="ARBA00022857"/>
    </source>
</evidence>
<evidence type="ECO:0000256" key="5">
    <source>
        <dbReference type="ARBA" id="ARBA00022692"/>
    </source>
</evidence>
<evidence type="ECO:0000313" key="22">
    <source>
        <dbReference type="Proteomes" id="UP000269721"/>
    </source>
</evidence>
<keyword evidence="11" id="KW-0443">Lipid metabolism</keyword>
<gene>
    <name evidence="21" type="ORF">BDK51DRAFT_27370</name>
</gene>
<dbReference type="Pfam" id="PF01222">
    <property type="entry name" value="ERG4_ERG24"/>
    <property type="match status" value="1"/>
</dbReference>
<feature type="transmembrane region" description="Helical" evidence="20">
    <location>
        <begin position="236"/>
        <end position="254"/>
    </location>
</feature>
<evidence type="ECO:0000256" key="16">
    <source>
        <dbReference type="ARBA" id="ARBA00060638"/>
    </source>
</evidence>
<evidence type="ECO:0000256" key="17">
    <source>
        <dbReference type="ARBA" id="ARBA00074394"/>
    </source>
</evidence>
<accession>A0A4P9WGK3</accession>
<feature type="transmembrane region" description="Helical" evidence="20">
    <location>
        <begin position="95"/>
        <end position="114"/>
    </location>
</feature>
<dbReference type="PANTHER" id="PTHR21257:SF52">
    <property type="entry name" value="DELTA(14)-STEROL REDUCTASE TM7SF2"/>
    <property type="match status" value="1"/>
</dbReference>
<evidence type="ECO:0000256" key="19">
    <source>
        <dbReference type="ARBA" id="ARBA00083315"/>
    </source>
</evidence>
<evidence type="ECO:0000256" key="18">
    <source>
        <dbReference type="ARBA" id="ARBA00077841"/>
    </source>
</evidence>
<dbReference type="PROSITE" id="PS01017">
    <property type="entry name" value="STEROL_REDUCT_1"/>
    <property type="match status" value="1"/>
</dbReference>
<protein>
    <recommendedName>
        <fullName evidence="17">Delta(14)-sterol reductase ERG24</fullName>
        <ecNumber evidence="3">1.3.1.70</ecNumber>
    </recommendedName>
    <alternativeName>
        <fullName evidence="19">C-14 sterol reductase ERG24</fullName>
    </alternativeName>
    <alternativeName>
        <fullName evidence="18">Sterol C14-reductase ERG24</fullName>
    </alternativeName>
</protein>
<evidence type="ECO:0000256" key="2">
    <source>
        <dbReference type="ARBA" id="ARBA00005402"/>
    </source>
</evidence>
<keyword evidence="13" id="KW-1207">Sterol metabolism</keyword>
<comment type="subcellular location">
    <subcellularLocation>
        <location evidence="1">Membrane</location>
        <topology evidence="1">Multi-pass membrane protein</topology>
    </subcellularLocation>
</comment>
<dbReference type="GO" id="GO:0006696">
    <property type="term" value="P:ergosterol biosynthetic process"/>
    <property type="evidence" value="ECO:0007669"/>
    <property type="project" value="TreeGrafter"/>
</dbReference>
<evidence type="ECO:0000256" key="20">
    <source>
        <dbReference type="SAM" id="Phobius"/>
    </source>
</evidence>
<feature type="transmembrane region" description="Helical" evidence="20">
    <location>
        <begin position="290"/>
        <end position="312"/>
    </location>
</feature>
<keyword evidence="6" id="KW-0521">NADP</keyword>
<dbReference type="AlphaFoldDB" id="A0A4P9WGK3"/>